<name>X0UQU8_9ZZZZ</name>
<dbReference type="EMBL" id="BARS01016798">
    <property type="protein sequence ID" value="GAF90870.1"/>
    <property type="molecule type" value="Genomic_DNA"/>
</dbReference>
<feature type="transmembrane region" description="Helical" evidence="1">
    <location>
        <begin position="35"/>
        <end position="53"/>
    </location>
</feature>
<reference evidence="2" key="1">
    <citation type="journal article" date="2014" name="Front. Microbiol.">
        <title>High frequency of phylogenetically diverse reductive dehalogenase-homologous genes in deep subseafloor sedimentary metagenomes.</title>
        <authorList>
            <person name="Kawai M."/>
            <person name="Futagami T."/>
            <person name="Toyoda A."/>
            <person name="Takaki Y."/>
            <person name="Nishi S."/>
            <person name="Hori S."/>
            <person name="Arai W."/>
            <person name="Tsubouchi T."/>
            <person name="Morono Y."/>
            <person name="Uchiyama I."/>
            <person name="Ito T."/>
            <person name="Fujiyama A."/>
            <person name="Inagaki F."/>
            <person name="Takami H."/>
        </authorList>
    </citation>
    <scope>NUCLEOTIDE SEQUENCE</scope>
    <source>
        <strain evidence="2">Expedition CK06-06</strain>
    </source>
</reference>
<dbReference type="AlphaFoldDB" id="X0UQU8"/>
<keyword evidence="1" id="KW-0812">Transmembrane</keyword>
<evidence type="ECO:0000313" key="2">
    <source>
        <dbReference type="EMBL" id="GAF90870.1"/>
    </source>
</evidence>
<sequence>MIAEIIIFLGIIYTIQICTVFGLLIFGNYDDKKTFFIALIPFSFFYFLLLEIVDRIGELD</sequence>
<feature type="transmembrane region" description="Helical" evidence="1">
    <location>
        <begin position="7"/>
        <end position="29"/>
    </location>
</feature>
<accession>X0UQU8</accession>
<organism evidence="2">
    <name type="scientific">marine sediment metagenome</name>
    <dbReference type="NCBI Taxonomy" id="412755"/>
    <lineage>
        <taxon>unclassified sequences</taxon>
        <taxon>metagenomes</taxon>
        <taxon>ecological metagenomes</taxon>
    </lineage>
</organism>
<protein>
    <submittedName>
        <fullName evidence="2">Uncharacterized protein</fullName>
    </submittedName>
</protein>
<gene>
    <name evidence="2" type="ORF">S01H1_27567</name>
</gene>
<comment type="caution">
    <text evidence="2">The sequence shown here is derived from an EMBL/GenBank/DDBJ whole genome shotgun (WGS) entry which is preliminary data.</text>
</comment>
<proteinExistence type="predicted"/>
<keyword evidence="1" id="KW-0472">Membrane</keyword>
<evidence type="ECO:0000256" key="1">
    <source>
        <dbReference type="SAM" id="Phobius"/>
    </source>
</evidence>
<keyword evidence="1" id="KW-1133">Transmembrane helix</keyword>